<name>A0A8D2MHU5_ZONAL</name>
<dbReference type="Proteomes" id="UP000694413">
    <property type="component" value="Unassembled WGS sequence"/>
</dbReference>
<proteinExistence type="predicted"/>
<reference evidence="1" key="1">
    <citation type="submission" date="2025-08" db="UniProtKB">
        <authorList>
            <consortium name="Ensembl"/>
        </authorList>
    </citation>
    <scope>IDENTIFICATION</scope>
</reference>
<evidence type="ECO:0000313" key="2">
    <source>
        <dbReference type="Proteomes" id="UP000694413"/>
    </source>
</evidence>
<accession>A0A8D2MHU5</accession>
<reference evidence="1" key="2">
    <citation type="submission" date="2025-09" db="UniProtKB">
        <authorList>
            <consortium name="Ensembl"/>
        </authorList>
    </citation>
    <scope>IDENTIFICATION</scope>
</reference>
<dbReference type="AlphaFoldDB" id="A0A8D2MHU5"/>
<organism evidence="1 2">
    <name type="scientific">Zonotrichia albicollis</name>
    <name type="common">White-throated sparrow</name>
    <name type="synonym">Fringilla albicollis</name>
    <dbReference type="NCBI Taxonomy" id="44394"/>
    <lineage>
        <taxon>Eukaryota</taxon>
        <taxon>Metazoa</taxon>
        <taxon>Chordata</taxon>
        <taxon>Craniata</taxon>
        <taxon>Vertebrata</taxon>
        <taxon>Euteleostomi</taxon>
        <taxon>Archelosauria</taxon>
        <taxon>Archosauria</taxon>
        <taxon>Dinosauria</taxon>
        <taxon>Saurischia</taxon>
        <taxon>Theropoda</taxon>
        <taxon>Coelurosauria</taxon>
        <taxon>Aves</taxon>
        <taxon>Neognathae</taxon>
        <taxon>Neoaves</taxon>
        <taxon>Telluraves</taxon>
        <taxon>Australaves</taxon>
        <taxon>Passeriformes</taxon>
        <taxon>Passerellidae</taxon>
        <taxon>Zonotrichia</taxon>
    </lineage>
</organism>
<evidence type="ECO:0000313" key="1">
    <source>
        <dbReference type="Ensembl" id="ENSZALP00000008909.1"/>
    </source>
</evidence>
<sequence>ATGICTWWVHSGVNACVLFTDHSRLVTFLPISLPFCTYVNFFDMSAVSASGPVANSIHILHTQTPVLQCKIMILLGIVYSSFQSRLNVPCSSHRIPGISNL</sequence>
<dbReference type="Ensembl" id="ENSZALT00000012515.1">
    <property type="protein sequence ID" value="ENSZALP00000008909.1"/>
    <property type="gene ID" value="ENSZALG00000007720.1"/>
</dbReference>
<keyword evidence="2" id="KW-1185">Reference proteome</keyword>
<protein>
    <submittedName>
        <fullName evidence="1">Uncharacterized protein</fullName>
    </submittedName>
</protein>